<keyword evidence="10" id="KW-1039">Host endosome</keyword>
<reference evidence="16" key="1">
    <citation type="journal article" date="2015" name="J. Gen. Virol.">
        <title>Rusa alfredi papillomavirus 1 - a novel deltapapillomavirus inducing endemic papillomatosis in the endangered Visayan spotted deer.</title>
        <authorList>
            <person name="Fux R."/>
            <person name="Langenmayer M.C."/>
            <person name="Jorgens D."/>
            <person name="Schubert C."/>
            <person name="Heckel J.O."/>
            <person name="Sutter G."/>
        </authorList>
    </citation>
    <scope>NUCLEOTIDE SEQUENCE [LARGE SCALE GENOMIC DNA]</scope>
    <source>
        <strain evidence="16">DE1641-14</strain>
    </source>
</reference>
<protein>
    <recommendedName>
        <fullName evidence="15">Minor capsid protein L2</fullName>
    </recommendedName>
</protein>
<comment type="subcellular location">
    <subcellularLocation>
        <location evidence="15">Virion</location>
    </subcellularLocation>
    <subcellularLocation>
        <location evidence="15">Host nucleus</location>
    </subcellularLocation>
</comment>
<dbReference type="GO" id="GO:0075521">
    <property type="term" value="P:microtubule-dependent intracellular transport of viral material towards nucleus"/>
    <property type="evidence" value="ECO:0007669"/>
    <property type="project" value="UniProtKB-UniRule"/>
</dbReference>
<evidence type="ECO:0000256" key="8">
    <source>
        <dbReference type="ARBA" id="ARBA00022921"/>
    </source>
</evidence>
<keyword evidence="4 15" id="KW-1048">Host nucleus</keyword>
<name>A0A0S2KPP7_9PAPI</name>
<keyword evidence="2 15" id="KW-0597">Phosphoprotein</keyword>
<accession>A0A0S2KPP7</accession>
<comment type="similarity">
    <text evidence="15">Belongs to the papillomaviridae L2 protein family.</text>
</comment>
<keyword evidence="13 15" id="KW-1015">Disulfide bond</keyword>
<organism evidence="16 17">
    <name type="scientific">Deltapapillomavirus 5</name>
    <dbReference type="NCBI Taxonomy" id="1175853"/>
    <lineage>
        <taxon>Viruses</taxon>
        <taxon>Monodnaviria</taxon>
        <taxon>Shotokuvirae</taxon>
        <taxon>Cossaviricota</taxon>
        <taxon>Papovaviricetes</taxon>
        <taxon>Zurhausenvirales</taxon>
        <taxon>Papillomaviridae</taxon>
        <taxon>Firstpapillomavirinae</taxon>
        <taxon>Deltapapillomavirus</taxon>
    </lineage>
</organism>
<evidence type="ECO:0000256" key="14">
    <source>
        <dbReference type="ARBA" id="ARBA00023296"/>
    </source>
</evidence>
<evidence type="ECO:0000256" key="6">
    <source>
        <dbReference type="ARBA" id="ARBA00022812"/>
    </source>
</evidence>
<feature type="disulfide bond" evidence="15">
    <location>
        <begin position="19"/>
        <end position="25"/>
    </location>
</feature>
<evidence type="ECO:0000256" key="11">
    <source>
        <dbReference type="ARBA" id="ARBA00023120"/>
    </source>
</evidence>
<comment type="function">
    <text evidence="15">Minor protein of the capsid that localizes along the inner surface of the virion, within the central cavities beneath the L1 pentamers. Plays a role in capsid stabilization through interaction with the major capsid protein L1. Once the virion enters the host cell, L2 escorts the genomic DNA into the nucleus by promoting escape from the endosomal compartments and traffic through the host Golgi network. Mechanistically, the C-terminus of L2 possesses a cell-penetrating peptide that protudes from the host endosome, interacts with host cytoplasmic retromer cargo and thereby mediates the capsid delivery to the host trans-Golgi network. Plays a role through its interaction with host dynein in the intracellular microtubule-dependent transport of viral capsid toward the nucleus. Mediates the viral genome import into the nucleus through binding to host importins. Once within the nucleus, L2 localizes viral genomes to host PML bodies in order to activate early gene expression for establishment of infection. Later on, promotes late gene expression by interacting with the viral E2 protein and by inhibiting its transcriptional activation functions. During virion assembly, encapsidates the genome by direct interaction with the viral DNA.</text>
</comment>
<dbReference type="InterPro" id="IPR000784">
    <property type="entry name" value="Late_L2"/>
</dbReference>
<comment type="caution">
    <text evidence="15">Lacks conserved residue(s) required for the propagation of feature annotation.</text>
</comment>
<evidence type="ECO:0000256" key="1">
    <source>
        <dbReference type="ARBA" id="ARBA00022524"/>
    </source>
</evidence>
<dbReference type="GO" id="GO:0042025">
    <property type="term" value="C:host cell nucleus"/>
    <property type="evidence" value="ECO:0007669"/>
    <property type="project" value="UniProtKB-SubCell"/>
</dbReference>
<keyword evidence="7 15" id="KW-0946">Virion</keyword>
<keyword evidence="9 15" id="KW-1177">Microtubular inwards viral transport</keyword>
<keyword evidence="11 15" id="KW-1176">Cytoplasmic inwards viral transport</keyword>
<evidence type="ECO:0000256" key="9">
    <source>
        <dbReference type="ARBA" id="ARBA00022952"/>
    </source>
</evidence>
<keyword evidence="14 15" id="KW-1160">Virus entry into host cell</keyword>
<keyword evidence="8 15" id="KW-0426">Late protein</keyword>
<evidence type="ECO:0000256" key="4">
    <source>
        <dbReference type="ARBA" id="ARBA00022562"/>
    </source>
</evidence>
<evidence type="ECO:0000256" key="12">
    <source>
        <dbReference type="ARBA" id="ARBA00023125"/>
    </source>
</evidence>
<dbReference type="Proteomes" id="UP000122113">
    <property type="component" value="Genome"/>
</dbReference>
<comment type="PTM">
    <text evidence="15">Highly phosphorylated.</text>
</comment>
<dbReference type="GO" id="GO:0075732">
    <property type="term" value="P:viral penetration into host nucleus"/>
    <property type="evidence" value="ECO:0007669"/>
    <property type="project" value="UniProtKB-KW"/>
</dbReference>
<evidence type="ECO:0000256" key="10">
    <source>
        <dbReference type="ARBA" id="ARBA00023046"/>
    </source>
</evidence>
<keyword evidence="1 15" id="KW-1163">Viral penetration into host nucleus</keyword>
<proteinExistence type="inferred from homology"/>
<evidence type="ECO:0000256" key="2">
    <source>
        <dbReference type="ARBA" id="ARBA00022553"/>
    </source>
</evidence>
<dbReference type="EMBL" id="KT626573">
    <property type="protein sequence ID" value="ALO50067.1"/>
    <property type="molecule type" value="Genomic_DNA"/>
</dbReference>
<evidence type="ECO:0000256" key="5">
    <source>
        <dbReference type="ARBA" id="ARBA00022581"/>
    </source>
</evidence>
<dbReference type="GO" id="GO:0003677">
    <property type="term" value="F:DNA binding"/>
    <property type="evidence" value="ECO:0007669"/>
    <property type="project" value="UniProtKB-UniRule"/>
</dbReference>
<keyword evidence="3 15" id="KW-0167">Capsid protein</keyword>
<evidence type="ECO:0000313" key="17">
    <source>
        <dbReference type="Proteomes" id="UP000122113"/>
    </source>
</evidence>
<dbReference type="GO" id="GO:0005198">
    <property type="term" value="F:structural molecule activity"/>
    <property type="evidence" value="ECO:0007669"/>
    <property type="project" value="UniProtKB-UniRule"/>
</dbReference>
<evidence type="ECO:0000256" key="13">
    <source>
        <dbReference type="ARBA" id="ARBA00023157"/>
    </source>
</evidence>
<dbReference type="Pfam" id="PF00513">
    <property type="entry name" value="Late_protein_L2"/>
    <property type="match status" value="1"/>
</dbReference>
<comment type="subunit">
    <text evidence="15">Interacts with major capsid protein L1. Interacts with E2; this interaction inhibits E2 transcriptional activity but not the DNA replication function E2. Interacts with host HSPA8; this interaction is required for L2 nuclear translocation. Interacts with host importins KPNB2 and KPNB3. Forms a complex with importin alpha2-beta1 heterodimers via interaction with the importin alpha2 adapter. Interacts with host DYNLT1; this interaction is essential for virus intracellular transport during entry. Interacts (via C-terminus) with host retromer subunits VPS35 AND VPS29.</text>
</comment>
<dbReference type="GO" id="GO:0043657">
    <property type="term" value="C:host cell"/>
    <property type="evidence" value="ECO:0007669"/>
    <property type="project" value="GOC"/>
</dbReference>
<keyword evidence="5 15" id="KW-0945">Host-virus interaction</keyword>
<gene>
    <name evidence="15" type="primary">L2</name>
</gene>
<dbReference type="GO" id="GO:0046718">
    <property type="term" value="P:symbiont entry into host cell"/>
    <property type="evidence" value="ECO:0007669"/>
    <property type="project" value="UniProtKB-KW"/>
</dbReference>
<keyword evidence="6" id="KW-1040">Host Golgi apparatus</keyword>
<sequence>MPPLKRVKRANVYDLYRTCKQAGTCPPDVIPKVEGKTVADKILQYGSMGVYLGGLGIGTGTGRPSTGGYIPLRGGGSTSSGSRLSLSSKPFAGGIPLETLDAVGAFRPSIIEDAGPIIEGVLPDAPAVIVPETVPVDEGVSGLDVSREVSQETLVTFLEPGGPDDIAVLDLRPSEHAQQHVMHTSSYENPLFHAPVRQASVIADTSGAENIFVSGNGLGSQGEEAIELTLFTEPRSSTPDLQLPGKRGIWNWFSKRYYTQVPVQDPDEIAAAGSYVFENPLYDSKAYKPEQQPDAIATTAPDPEDTFRSAARLLQGPSGRVGVSRITRPTSLGTRSGIRVGPLYHLRHSFSTIEEPVSLELIPSVVEETEVINTVAESHLGAEGYETVDLESIDSDTPLLEPDNHHISFGGGGRRRLIVPVNKGQGIGVAALVNNGTVSWNVDIDDGEEVNGNGGQDTTPSIVIDGDISLTDLNYRQYFLHPSLMKGKRRKKRVSG</sequence>
<dbReference type="GO" id="GO:0019028">
    <property type="term" value="C:viral capsid"/>
    <property type="evidence" value="ECO:0007669"/>
    <property type="project" value="UniProtKB-UniRule"/>
</dbReference>
<keyword evidence="12 15" id="KW-0238">DNA-binding</keyword>
<evidence type="ECO:0000256" key="7">
    <source>
        <dbReference type="ARBA" id="ARBA00022844"/>
    </source>
</evidence>
<dbReference type="HAMAP" id="MF_04003">
    <property type="entry name" value="PPV_L2"/>
    <property type="match status" value="1"/>
</dbReference>
<evidence type="ECO:0000313" key="16">
    <source>
        <dbReference type="EMBL" id="ALO50067.1"/>
    </source>
</evidence>
<evidence type="ECO:0000256" key="15">
    <source>
        <dbReference type="HAMAP-Rule" id="MF_04003"/>
    </source>
</evidence>
<evidence type="ECO:0000256" key="3">
    <source>
        <dbReference type="ARBA" id="ARBA00022561"/>
    </source>
</evidence>